<name>A0AA39X4D1_9PEZI</name>
<feature type="region of interest" description="Disordered" evidence="1">
    <location>
        <begin position="69"/>
        <end position="99"/>
    </location>
</feature>
<keyword evidence="3" id="KW-1185">Reference proteome</keyword>
<dbReference type="EMBL" id="JAULSU010000002">
    <property type="protein sequence ID" value="KAK0627092.1"/>
    <property type="molecule type" value="Genomic_DNA"/>
</dbReference>
<protein>
    <submittedName>
        <fullName evidence="2">Uncharacterized protein</fullName>
    </submittedName>
</protein>
<organism evidence="2 3">
    <name type="scientific">Immersiella caudata</name>
    <dbReference type="NCBI Taxonomy" id="314043"/>
    <lineage>
        <taxon>Eukaryota</taxon>
        <taxon>Fungi</taxon>
        <taxon>Dikarya</taxon>
        <taxon>Ascomycota</taxon>
        <taxon>Pezizomycotina</taxon>
        <taxon>Sordariomycetes</taxon>
        <taxon>Sordariomycetidae</taxon>
        <taxon>Sordariales</taxon>
        <taxon>Lasiosphaeriaceae</taxon>
        <taxon>Immersiella</taxon>
    </lineage>
</organism>
<dbReference type="Proteomes" id="UP001175000">
    <property type="component" value="Unassembled WGS sequence"/>
</dbReference>
<proteinExistence type="predicted"/>
<evidence type="ECO:0000313" key="3">
    <source>
        <dbReference type="Proteomes" id="UP001175000"/>
    </source>
</evidence>
<reference evidence="2" key="1">
    <citation type="submission" date="2023-06" db="EMBL/GenBank/DDBJ databases">
        <title>Genome-scale phylogeny and comparative genomics of the fungal order Sordariales.</title>
        <authorList>
            <consortium name="Lawrence Berkeley National Laboratory"/>
            <person name="Hensen N."/>
            <person name="Bonometti L."/>
            <person name="Westerberg I."/>
            <person name="Brannstrom I.O."/>
            <person name="Guillou S."/>
            <person name="Cros-Aarteil S."/>
            <person name="Calhoun S."/>
            <person name="Haridas S."/>
            <person name="Kuo A."/>
            <person name="Mondo S."/>
            <person name="Pangilinan J."/>
            <person name="Riley R."/>
            <person name="Labutti K."/>
            <person name="Andreopoulos B."/>
            <person name="Lipzen A."/>
            <person name="Chen C."/>
            <person name="Yanf M."/>
            <person name="Daum C."/>
            <person name="Ng V."/>
            <person name="Clum A."/>
            <person name="Steindorff A."/>
            <person name="Ohm R."/>
            <person name="Martin F."/>
            <person name="Silar P."/>
            <person name="Natvig D."/>
            <person name="Lalanne C."/>
            <person name="Gautier V."/>
            <person name="Ament-Velasquez S.L."/>
            <person name="Kruys A."/>
            <person name="Hutchinson M.I."/>
            <person name="Powell A.J."/>
            <person name="Barry K."/>
            <person name="Miller A.N."/>
            <person name="Grigoriev I.V."/>
            <person name="Debuchy R."/>
            <person name="Gladieux P."/>
            <person name="Thoren M.H."/>
            <person name="Johannesson H."/>
        </authorList>
    </citation>
    <scope>NUCLEOTIDE SEQUENCE</scope>
    <source>
        <strain evidence="2">CBS 606.72</strain>
    </source>
</reference>
<evidence type="ECO:0000256" key="1">
    <source>
        <dbReference type="SAM" id="MobiDB-lite"/>
    </source>
</evidence>
<gene>
    <name evidence="2" type="ORF">B0T14DRAFT_578977</name>
</gene>
<comment type="caution">
    <text evidence="2">The sequence shown here is derived from an EMBL/GenBank/DDBJ whole genome shotgun (WGS) entry which is preliminary data.</text>
</comment>
<feature type="compositionally biased region" description="Polar residues" evidence="1">
    <location>
        <begin position="201"/>
        <end position="216"/>
    </location>
</feature>
<dbReference type="AlphaFoldDB" id="A0AA39X4D1"/>
<sequence length="295" mass="33079">MGKARQPSNDLFRWARLPVEANNQDRVQFIENLRRRGIVEHAEECYPAATRILGYIHSMQMVWMNRQGSSTKRGREPCNHAPTKRQMLQEGGGPEKAETSLVQHNSSDGLTAYGMDVINLSHEAGRLVPSPTYTEVRGAVISEGDVDRAGERTRTRTEREDATDGHQSPPTEPMALARLLSPTASQLQDQSHYAGLRNDSDPQLQGQTTVNHSQFRPTHDVSHHNGPNWWHQSMPTDQFRDFDESDQSARLGVLLRAAEHVGPTALLGSETEGTSDDFDLPFNWYFPKQDMAGIL</sequence>
<feature type="compositionally biased region" description="Basic and acidic residues" evidence="1">
    <location>
        <begin position="145"/>
        <end position="164"/>
    </location>
</feature>
<accession>A0AA39X4D1</accession>
<feature type="region of interest" description="Disordered" evidence="1">
    <location>
        <begin position="141"/>
        <end position="227"/>
    </location>
</feature>
<feature type="compositionally biased region" description="Polar residues" evidence="1">
    <location>
        <begin position="182"/>
        <end position="191"/>
    </location>
</feature>
<evidence type="ECO:0000313" key="2">
    <source>
        <dbReference type="EMBL" id="KAK0627092.1"/>
    </source>
</evidence>